<gene>
    <name evidence="1" type="ORF">ACHHYP_16371</name>
</gene>
<evidence type="ECO:0000313" key="1">
    <source>
        <dbReference type="EMBL" id="OQR82126.1"/>
    </source>
</evidence>
<name>A0A1V9Y8T1_ACHHY</name>
<organism evidence="1 2">
    <name type="scientific">Achlya hypogyna</name>
    <name type="common">Oomycete</name>
    <name type="synonym">Protoachlya hypogyna</name>
    <dbReference type="NCBI Taxonomy" id="1202772"/>
    <lineage>
        <taxon>Eukaryota</taxon>
        <taxon>Sar</taxon>
        <taxon>Stramenopiles</taxon>
        <taxon>Oomycota</taxon>
        <taxon>Saprolegniomycetes</taxon>
        <taxon>Saprolegniales</taxon>
        <taxon>Achlyaceae</taxon>
        <taxon>Achlya</taxon>
    </lineage>
</organism>
<dbReference type="EMBL" id="JNBR01002568">
    <property type="protein sequence ID" value="OQR82126.1"/>
    <property type="molecule type" value="Genomic_DNA"/>
</dbReference>
<comment type="caution">
    <text evidence="1">The sequence shown here is derived from an EMBL/GenBank/DDBJ whole genome shotgun (WGS) entry which is preliminary data.</text>
</comment>
<proteinExistence type="predicted"/>
<dbReference type="Proteomes" id="UP000243579">
    <property type="component" value="Unassembled WGS sequence"/>
</dbReference>
<sequence>MLVHQEASEATCAEASLDMGGAENVQLELAAEASRTVPLRFGDAVYVVSMRKKRYLTGYVFGPRLHWAMKCSDKAIFRVTGQTPGHRVQVHDRFSLRSVRWPSFSVGFSPVLWALQQCLLCNGRVL</sequence>
<reference evidence="1 2" key="1">
    <citation type="journal article" date="2014" name="Genome Biol. Evol.">
        <title>The secreted proteins of Achlya hypogyna and Thraustotheca clavata identify the ancestral oomycete secretome and reveal gene acquisitions by horizontal gene transfer.</title>
        <authorList>
            <person name="Misner I."/>
            <person name="Blouin N."/>
            <person name="Leonard G."/>
            <person name="Richards T.A."/>
            <person name="Lane C.E."/>
        </authorList>
    </citation>
    <scope>NUCLEOTIDE SEQUENCE [LARGE SCALE GENOMIC DNA]</scope>
    <source>
        <strain evidence="1 2">ATCC 48635</strain>
    </source>
</reference>
<evidence type="ECO:0000313" key="2">
    <source>
        <dbReference type="Proteomes" id="UP000243579"/>
    </source>
</evidence>
<dbReference type="AlphaFoldDB" id="A0A1V9Y8T1"/>
<protein>
    <submittedName>
        <fullName evidence="1">Uncharacterized protein</fullName>
    </submittedName>
</protein>
<keyword evidence="2" id="KW-1185">Reference proteome</keyword>
<accession>A0A1V9Y8T1</accession>